<accession>A0A8X8CPL6</accession>
<feature type="region of interest" description="Disordered" evidence="2">
    <location>
        <begin position="444"/>
        <end position="467"/>
    </location>
</feature>
<evidence type="ECO:0000313" key="6">
    <source>
        <dbReference type="Proteomes" id="UP000886885"/>
    </source>
</evidence>
<feature type="domain" description="DUF632" evidence="3">
    <location>
        <begin position="403"/>
        <end position="590"/>
    </location>
</feature>
<feature type="compositionally biased region" description="Low complexity" evidence="2">
    <location>
        <begin position="248"/>
        <end position="261"/>
    </location>
</feature>
<dbReference type="Pfam" id="PF04782">
    <property type="entry name" value="DUF632"/>
    <property type="match status" value="2"/>
</dbReference>
<protein>
    <submittedName>
        <fullName evidence="5">Uncharacterized protein</fullName>
    </submittedName>
</protein>
<feature type="domain" description="DUF632" evidence="3">
    <location>
        <begin position="632"/>
        <end position="764"/>
    </location>
</feature>
<feature type="region of interest" description="Disordered" evidence="2">
    <location>
        <begin position="329"/>
        <end position="349"/>
    </location>
</feature>
<name>A0A8X8CPL6_POPTO</name>
<organism evidence="5 6">
    <name type="scientific">Populus tomentosa</name>
    <name type="common">Chinese white poplar</name>
    <dbReference type="NCBI Taxonomy" id="118781"/>
    <lineage>
        <taxon>Eukaryota</taxon>
        <taxon>Viridiplantae</taxon>
        <taxon>Streptophyta</taxon>
        <taxon>Embryophyta</taxon>
        <taxon>Tracheophyta</taxon>
        <taxon>Spermatophyta</taxon>
        <taxon>Magnoliopsida</taxon>
        <taxon>eudicotyledons</taxon>
        <taxon>Gunneridae</taxon>
        <taxon>Pentapetalae</taxon>
        <taxon>rosids</taxon>
        <taxon>fabids</taxon>
        <taxon>Malpighiales</taxon>
        <taxon>Salicaceae</taxon>
        <taxon>Saliceae</taxon>
        <taxon>Populus</taxon>
    </lineage>
</organism>
<sequence>MGCATSKLDDLPAVALCRERCASLDEAIQQRFALAEAHIAYIHSLKRIGSSLHDFIEKENFSSAGVSTKLNLPPDKKGEDLKAVKSSSPKKGHHHSYSNSGSHIQFHSDEDDEDDISHLHHSDISSPLHSHGEGSGDNGGGGGGGGGHIQYMSSEYMNMDQDSFPGGGGTFFHTNYMKNKGTTPSVVYEQRPVSSETVHFGESSSSAYHSNYSNSGYGMSNPSTYGYSGYPSYGYGGGGYYGPGNQYGSSSPPPAAVASSSKPPPAPPSPVRASAWDFLNVFESYDTSYPQYTPSRDSKELREEEGIPDLEDEDYQHEVVKEVHGDQKYMDGDKSYSKSPVMDDEDGKVRGEPEASLYQARPSVGTEEDRVKYEVHVVDKKIVDNERLEERGNAGFKGGGPLEVAIEIKIQFERASECGNEIAKMLEVGKLPYQRKHASKMLQGVTPPLPAASSQPSTSGNAEAGPPSLEIDEELMMRSKNLSSTLQKLYLWEKKLYQEVKYSASGGIGKHSTAAEEKMRVAHEKKFRKLKHLDERGAEAHKVDATQTLIRSLSTKIRMAIQVVDKISVTINKIRDEELWPQLNELIQGSERSLICSEEGQKVVFKLHFGVSKCNLLCPYNFQQTGYRNWLRLTRMWNSMLECHHNQCQAIREARGLGPIGSGKKHGDDHLYTTMQLEHELLNWTSSFSSWIGAQKGYVRSLNNWLVKCLLYEPEETPDGIVPFSPGRMGAPPVFVICNQWAQAMDRISEKEVIDAMRTFASSVFQLWEHDKLEMHQRLMTNKDLESKVRDLDRKDQKIQKKIQALDKKIVLVAGDGNGLSVTGKIVYQSDTSNSSLQGSLQRIFEAMERFMADSMKAYEELVQRSEEERLAREHERVS</sequence>
<proteinExistence type="predicted"/>
<dbReference type="Pfam" id="PF04783">
    <property type="entry name" value="DUF630"/>
    <property type="match status" value="1"/>
</dbReference>
<feature type="compositionally biased region" description="Basic and acidic residues" evidence="2">
    <location>
        <begin position="74"/>
        <end position="83"/>
    </location>
</feature>
<dbReference type="InterPro" id="IPR006867">
    <property type="entry name" value="DUF632"/>
</dbReference>
<dbReference type="OrthoDB" id="658187at2759"/>
<keyword evidence="6" id="KW-1185">Reference proteome</keyword>
<feature type="compositionally biased region" description="Gly residues" evidence="2">
    <location>
        <begin position="133"/>
        <end position="148"/>
    </location>
</feature>
<reference evidence="5" key="1">
    <citation type="journal article" date="2020" name="bioRxiv">
        <title>Hybrid origin of Populus tomentosa Carr. identified through genome sequencing and phylogenomic analysis.</title>
        <authorList>
            <person name="An X."/>
            <person name="Gao K."/>
            <person name="Chen Z."/>
            <person name="Li J."/>
            <person name="Yang X."/>
            <person name="Yang X."/>
            <person name="Zhou J."/>
            <person name="Guo T."/>
            <person name="Zhao T."/>
            <person name="Huang S."/>
            <person name="Miao D."/>
            <person name="Khan W.U."/>
            <person name="Rao P."/>
            <person name="Ye M."/>
            <person name="Lei B."/>
            <person name="Liao W."/>
            <person name="Wang J."/>
            <person name="Ji L."/>
            <person name="Li Y."/>
            <person name="Guo B."/>
            <person name="Mustafa N.S."/>
            <person name="Li S."/>
            <person name="Yun Q."/>
            <person name="Keller S.R."/>
            <person name="Mao J."/>
            <person name="Zhang R."/>
            <person name="Strauss S.H."/>
        </authorList>
    </citation>
    <scope>NUCLEOTIDE SEQUENCE</scope>
    <source>
        <strain evidence="5">GM15</strain>
        <tissue evidence="5">Leaf</tissue>
    </source>
</reference>
<evidence type="ECO:0000259" key="3">
    <source>
        <dbReference type="Pfam" id="PF04782"/>
    </source>
</evidence>
<dbReference type="PANTHER" id="PTHR21450:SF41">
    <property type="entry name" value="RNA POLYMERASE SUBUNIT BETA, PUTATIVE (DUF630 AND DUF632)-RELATED"/>
    <property type="match status" value="1"/>
</dbReference>
<evidence type="ECO:0000256" key="2">
    <source>
        <dbReference type="SAM" id="MobiDB-lite"/>
    </source>
</evidence>
<dbReference type="PANTHER" id="PTHR21450">
    <property type="entry name" value="PROTEIN ALTERED PHOSPHATE STARVATION RESPONSE 1"/>
    <property type="match status" value="1"/>
</dbReference>
<feature type="compositionally biased region" description="Polar residues" evidence="2">
    <location>
        <begin position="452"/>
        <end position="461"/>
    </location>
</feature>
<feature type="region of interest" description="Disordered" evidence="2">
    <location>
        <begin position="66"/>
        <end position="151"/>
    </location>
</feature>
<evidence type="ECO:0000313" key="5">
    <source>
        <dbReference type="EMBL" id="KAG6761739.1"/>
    </source>
</evidence>
<dbReference type="AlphaFoldDB" id="A0A8X8CPL6"/>
<evidence type="ECO:0000259" key="4">
    <source>
        <dbReference type="Pfam" id="PF04783"/>
    </source>
</evidence>
<gene>
    <name evidence="5" type="ORF">POTOM_034972</name>
</gene>
<comment type="caution">
    <text evidence="5">The sequence shown here is derived from an EMBL/GenBank/DDBJ whole genome shotgun (WGS) entry which is preliminary data.</text>
</comment>
<feature type="coiled-coil region" evidence="1">
    <location>
        <begin position="782"/>
        <end position="809"/>
    </location>
</feature>
<dbReference type="Proteomes" id="UP000886885">
    <property type="component" value="Chromosome 9D"/>
</dbReference>
<keyword evidence="1" id="KW-0175">Coiled coil</keyword>
<dbReference type="InterPro" id="IPR006868">
    <property type="entry name" value="DUF630"/>
</dbReference>
<feature type="domain" description="DUF630" evidence="4">
    <location>
        <begin position="1"/>
        <end position="59"/>
    </location>
</feature>
<dbReference type="EMBL" id="JAAWWB010000018">
    <property type="protein sequence ID" value="KAG6761739.1"/>
    <property type="molecule type" value="Genomic_DNA"/>
</dbReference>
<evidence type="ECO:0000256" key="1">
    <source>
        <dbReference type="SAM" id="Coils"/>
    </source>
</evidence>
<feature type="region of interest" description="Disordered" evidence="2">
    <location>
        <begin position="248"/>
        <end position="270"/>
    </location>
</feature>